<evidence type="ECO:0000256" key="1">
    <source>
        <dbReference type="SAM" id="MobiDB-lite"/>
    </source>
</evidence>
<keyword evidence="3" id="KW-1185">Reference proteome</keyword>
<reference evidence="2" key="1">
    <citation type="submission" date="2021-03" db="EMBL/GenBank/DDBJ databases">
        <authorList>
            <person name="Bekaert M."/>
        </authorList>
    </citation>
    <scope>NUCLEOTIDE SEQUENCE</scope>
</reference>
<evidence type="ECO:0000313" key="2">
    <source>
        <dbReference type="EMBL" id="CAG2219646.1"/>
    </source>
</evidence>
<organism evidence="2 3">
    <name type="scientific">Mytilus edulis</name>
    <name type="common">Blue mussel</name>
    <dbReference type="NCBI Taxonomy" id="6550"/>
    <lineage>
        <taxon>Eukaryota</taxon>
        <taxon>Metazoa</taxon>
        <taxon>Spiralia</taxon>
        <taxon>Lophotrochozoa</taxon>
        <taxon>Mollusca</taxon>
        <taxon>Bivalvia</taxon>
        <taxon>Autobranchia</taxon>
        <taxon>Pteriomorphia</taxon>
        <taxon>Mytilida</taxon>
        <taxon>Mytiloidea</taxon>
        <taxon>Mytilidae</taxon>
        <taxon>Mytilinae</taxon>
        <taxon>Mytilus</taxon>
    </lineage>
</organism>
<evidence type="ECO:0000313" key="3">
    <source>
        <dbReference type="Proteomes" id="UP000683360"/>
    </source>
</evidence>
<comment type="caution">
    <text evidence="2">The sequence shown here is derived from an EMBL/GenBank/DDBJ whole genome shotgun (WGS) entry which is preliminary data.</text>
</comment>
<feature type="compositionally biased region" description="Basic and acidic residues" evidence="1">
    <location>
        <begin position="122"/>
        <end position="138"/>
    </location>
</feature>
<feature type="region of interest" description="Disordered" evidence="1">
    <location>
        <begin position="111"/>
        <end position="145"/>
    </location>
</feature>
<dbReference type="AlphaFoldDB" id="A0A8S3SGQ1"/>
<name>A0A8S3SGQ1_MYTED</name>
<proteinExistence type="predicted"/>
<dbReference type="Proteomes" id="UP000683360">
    <property type="component" value="Unassembled WGS sequence"/>
</dbReference>
<sequence>MIADQDKKSMQQDEKKKQQLSDVIANAVFTAYSQGWLKNSENYKLNQRFGNKDLPYTIRRQLQDVRQNGDEMIEEFAERVQEMATYGVPIHNQRVPLGYKKSDVRRVQFEKYDQDDSDDDSRDCNTKNKIIGDQDHHPSPSRSPARTVTFVTKRDTTVISVKIRITVNLQ</sequence>
<protein>
    <submittedName>
        <fullName evidence="2">Uncharacterized protein</fullName>
    </submittedName>
</protein>
<gene>
    <name evidence="2" type="ORF">MEDL_33179</name>
</gene>
<dbReference type="EMBL" id="CAJPWZ010001637">
    <property type="protein sequence ID" value="CAG2219646.1"/>
    <property type="molecule type" value="Genomic_DNA"/>
</dbReference>
<accession>A0A8S3SGQ1</accession>